<evidence type="ECO:0000256" key="8">
    <source>
        <dbReference type="ARBA" id="ARBA00022842"/>
    </source>
</evidence>
<dbReference type="CDD" id="cd07738">
    <property type="entry name" value="DdPDE5-like_MBL-fold"/>
    <property type="match status" value="1"/>
</dbReference>
<dbReference type="SUPFAM" id="SSF51206">
    <property type="entry name" value="cAMP-binding domain-like"/>
    <property type="match status" value="2"/>
</dbReference>
<dbReference type="OrthoDB" id="421226at2759"/>
<dbReference type="InterPro" id="IPR001279">
    <property type="entry name" value="Metallo-B-lactamas"/>
</dbReference>
<keyword evidence="8" id="KW-0460">Magnesium</keyword>
<evidence type="ECO:0000256" key="10">
    <source>
        <dbReference type="SAM" id="MobiDB-lite"/>
    </source>
</evidence>
<reference evidence="12" key="1">
    <citation type="submission" date="2021-02" db="EMBL/GenBank/DDBJ databases">
        <title>First Annotated Genome of the Yellow-green Alga Tribonema minus.</title>
        <authorList>
            <person name="Mahan K.M."/>
        </authorList>
    </citation>
    <scope>NUCLEOTIDE SEQUENCE</scope>
    <source>
        <strain evidence="12">UTEX B ZZ1240</strain>
    </source>
</reference>
<dbReference type="GO" id="GO:0005829">
    <property type="term" value="C:cytosol"/>
    <property type="evidence" value="ECO:0007669"/>
    <property type="project" value="UniProtKB-ARBA"/>
</dbReference>
<dbReference type="EMBL" id="JAFCMP010000046">
    <property type="protein sequence ID" value="KAG5189641.1"/>
    <property type="molecule type" value="Genomic_DNA"/>
</dbReference>
<dbReference type="FunFam" id="3.60.15.10:FF:000029">
    <property type="entry name" value="Cyclic nucleotide-binding domain protein"/>
    <property type="match status" value="1"/>
</dbReference>
<dbReference type="InterPro" id="IPR018490">
    <property type="entry name" value="cNMP-bd_dom_sf"/>
</dbReference>
<evidence type="ECO:0000256" key="3">
    <source>
        <dbReference type="ARBA" id="ARBA00022490"/>
    </source>
</evidence>
<evidence type="ECO:0000256" key="1">
    <source>
        <dbReference type="ARBA" id="ARBA00001946"/>
    </source>
</evidence>
<accession>A0A836CNA7</accession>
<evidence type="ECO:0000256" key="7">
    <source>
        <dbReference type="ARBA" id="ARBA00022801"/>
    </source>
</evidence>
<keyword evidence="13" id="KW-1185">Reference proteome</keyword>
<evidence type="ECO:0000256" key="5">
    <source>
        <dbReference type="ARBA" id="ARBA00022737"/>
    </source>
</evidence>
<dbReference type="GO" id="GO:0042781">
    <property type="term" value="F:3'-tRNA processing endoribonuclease activity"/>
    <property type="evidence" value="ECO:0007669"/>
    <property type="project" value="TreeGrafter"/>
</dbReference>
<evidence type="ECO:0000256" key="4">
    <source>
        <dbReference type="ARBA" id="ARBA00022723"/>
    </source>
</evidence>
<proteinExistence type="inferred from homology"/>
<dbReference type="Pfam" id="PF00027">
    <property type="entry name" value="cNMP_binding"/>
    <property type="match status" value="1"/>
</dbReference>
<feature type="domain" description="Cyclic nucleotide-binding" evidence="11">
    <location>
        <begin position="547"/>
        <end position="682"/>
    </location>
</feature>
<feature type="compositionally biased region" description="Low complexity" evidence="10">
    <location>
        <begin position="1"/>
        <end position="21"/>
    </location>
</feature>
<dbReference type="Pfam" id="PF23023">
    <property type="entry name" value="Anti-Pycsar_Apyc1"/>
    <property type="match status" value="1"/>
</dbReference>
<keyword evidence="7" id="KW-0378">Hydrolase</keyword>
<evidence type="ECO:0000256" key="9">
    <source>
        <dbReference type="ARBA" id="ARBA00061002"/>
    </source>
</evidence>
<evidence type="ECO:0000313" key="12">
    <source>
        <dbReference type="EMBL" id="KAG5189641.1"/>
    </source>
</evidence>
<evidence type="ECO:0000256" key="2">
    <source>
        <dbReference type="ARBA" id="ARBA00004496"/>
    </source>
</evidence>
<keyword evidence="5" id="KW-0677">Repeat</keyword>
<keyword evidence="3" id="KW-0963">Cytoplasm</keyword>
<comment type="cofactor">
    <cofactor evidence="1">
        <name>Mg(2+)</name>
        <dbReference type="ChEBI" id="CHEBI:18420"/>
    </cofactor>
</comment>
<evidence type="ECO:0000313" key="13">
    <source>
        <dbReference type="Proteomes" id="UP000664859"/>
    </source>
</evidence>
<comment type="caution">
    <text evidence="12">The sequence shown here is derived from an EMBL/GenBank/DDBJ whole genome shotgun (WGS) entry which is preliminary data.</text>
</comment>
<feature type="compositionally biased region" description="Polar residues" evidence="10">
    <location>
        <begin position="22"/>
        <end position="33"/>
    </location>
</feature>
<dbReference type="GO" id="GO:0000166">
    <property type="term" value="F:nucleotide binding"/>
    <property type="evidence" value="ECO:0007669"/>
    <property type="project" value="UniProtKB-KW"/>
</dbReference>
<dbReference type="Gene3D" id="2.60.120.10">
    <property type="entry name" value="Jelly Rolls"/>
    <property type="match status" value="1"/>
</dbReference>
<name>A0A836CNA7_9STRA</name>
<dbReference type="Gene3D" id="3.60.15.10">
    <property type="entry name" value="Ribonuclease Z/Hydroxyacylglutathione hydrolase-like"/>
    <property type="match status" value="1"/>
</dbReference>
<dbReference type="GO" id="GO:0005634">
    <property type="term" value="C:nucleus"/>
    <property type="evidence" value="ECO:0007669"/>
    <property type="project" value="TreeGrafter"/>
</dbReference>
<evidence type="ECO:0000259" key="11">
    <source>
        <dbReference type="PROSITE" id="PS50042"/>
    </source>
</evidence>
<dbReference type="InterPro" id="IPR000595">
    <property type="entry name" value="cNMP-bd_dom"/>
</dbReference>
<dbReference type="PROSITE" id="PS50042">
    <property type="entry name" value="CNMP_BINDING_3"/>
    <property type="match status" value="1"/>
</dbReference>
<dbReference type="PANTHER" id="PTHR46018:SF2">
    <property type="entry name" value="ZINC PHOSPHODIESTERASE ELAC PROTEIN 1"/>
    <property type="match status" value="1"/>
</dbReference>
<dbReference type="SMART" id="SM00100">
    <property type="entry name" value="cNMP"/>
    <property type="match status" value="1"/>
</dbReference>
<feature type="region of interest" description="Disordered" evidence="10">
    <location>
        <begin position="1"/>
        <end position="43"/>
    </location>
</feature>
<dbReference type="GO" id="GO:0046872">
    <property type="term" value="F:metal ion binding"/>
    <property type="evidence" value="ECO:0007669"/>
    <property type="project" value="UniProtKB-KW"/>
</dbReference>
<dbReference type="CDD" id="cd00038">
    <property type="entry name" value="CAP_ED"/>
    <property type="match status" value="1"/>
</dbReference>
<feature type="compositionally biased region" description="Low complexity" evidence="10">
    <location>
        <begin position="34"/>
        <end position="43"/>
    </location>
</feature>
<dbReference type="SUPFAM" id="SSF56281">
    <property type="entry name" value="Metallo-hydrolase/oxidoreductase"/>
    <property type="match status" value="1"/>
</dbReference>
<protein>
    <recommendedName>
        <fullName evidence="11">Cyclic nucleotide-binding domain-containing protein</fullName>
    </recommendedName>
</protein>
<dbReference type="PANTHER" id="PTHR46018">
    <property type="entry name" value="ZINC PHOSPHODIESTERASE ELAC PROTEIN 1"/>
    <property type="match status" value="1"/>
</dbReference>
<dbReference type="InterPro" id="IPR036866">
    <property type="entry name" value="RibonucZ/Hydroxyglut_hydro"/>
</dbReference>
<organism evidence="12 13">
    <name type="scientific">Tribonema minus</name>
    <dbReference type="NCBI Taxonomy" id="303371"/>
    <lineage>
        <taxon>Eukaryota</taxon>
        <taxon>Sar</taxon>
        <taxon>Stramenopiles</taxon>
        <taxon>Ochrophyta</taxon>
        <taxon>PX clade</taxon>
        <taxon>Xanthophyceae</taxon>
        <taxon>Tribonematales</taxon>
        <taxon>Tribonemataceae</taxon>
        <taxon>Tribonema</taxon>
    </lineage>
</organism>
<gene>
    <name evidence="12" type="ORF">JKP88DRAFT_197392</name>
</gene>
<keyword evidence="6" id="KW-0547">Nucleotide-binding</keyword>
<comment type="similarity">
    <text evidence="9">Belongs to the metallo-beta-lactamase superfamily. cNMP phosphodiesterase family.</text>
</comment>
<keyword evidence="4" id="KW-0479">Metal-binding</keyword>
<evidence type="ECO:0000256" key="6">
    <source>
        <dbReference type="ARBA" id="ARBA00022741"/>
    </source>
</evidence>
<comment type="subcellular location">
    <subcellularLocation>
        <location evidence="2">Cytoplasm</location>
    </subcellularLocation>
</comment>
<dbReference type="Proteomes" id="UP000664859">
    <property type="component" value="Unassembled WGS sequence"/>
</dbReference>
<sequence>MEASSTTLLTSDYSDDSLCSSEQPTTAATNNYRSSSPEPDLPLLPQAAETIKVTALPRGGIYVPTAAGPLQIGIPPETIKDSMALGLAMPQYFVMPPDSFHRELGSGLGINVAEFEFPAYYNFFLRKRTIKLVVGSLETERRLRIVLQETLFGPVHIDPDVDFSQAVPRAARPNLAAESDYFRMFDGKVLTLDSLVQFVHFDAAGVVTIEGEGDYRGARIELRHRRANGGEFVVDEVDGASGRRRRAIVSQFIDLPDVLPFHPEPTNTVFEPPAFGVTVLGNSHGFDPSGSTSGYVLWINRRGYMIDPPPYACVILRNFNIRPSLIDGVIVTHCHADHDAGTFQKILFEGQVTVITTRTIYGSFIRKYAALSGLPPPLLRQTHRFLPVTIGETLRLRGASLNFFYTLHSIPCIGLEVFFGKRSIVFSADHMNDPERIAQMARDGILSDGRRDALLAFPWHHDAIFHEAGVPPIHTPIRTLAELPEDVKKRLYVVHVTPSSIPPDSGLRVAPLGVQNTVAIRVEAPPQQHHIAGSAVDALDLIGSVGIFGHCSLTQARDLLELGSRRTYPAGSIIQEAGGAVTDVCIVSNGRALVRYSAMARGVTVPATKESGEHGAAVAPQQRRSWQDEVLYSGADDVLSRGDWFGEEALMDAATPAAAAVVAITDVELLVLSATDLRWVLGDRVGLGLGARGYSSVWEGDIRGSLGAGAEGDGAKELVVGRPCARRPRIDRLIARNCVLRSMTRGQKLLFQSLLEARDLDQGDVVWRRGTPMCFTVLLARGVLYFSDLTSGETIMDAAMDRGVLSRHSACASRNGTGACSCHRHGSNGDSASYQNGVMGDGESRRRVRCPAEFHPGTLIGRSGPLISAEGGTHKHTLRCKTPATVLLVERDRMHYFSINNPGVFLSIHDLMFVA</sequence>
<dbReference type="AlphaFoldDB" id="A0A836CNA7"/>
<dbReference type="InterPro" id="IPR014710">
    <property type="entry name" value="RmlC-like_jellyroll"/>
</dbReference>
<dbReference type="SMART" id="SM00849">
    <property type="entry name" value="Lactamase_B"/>
    <property type="match status" value="1"/>
</dbReference>